<evidence type="ECO:0000256" key="6">
    <source>
        <dbReference type="SAM" id="MobiDB-lite"/>
    </source>
</evidence>
<dbReference type="PANTHER" id="PTHR38099">
    <property type="entry name" value="LARGE RIBOSOMAL RNA SUBUNIT ACCUMULATION PROTEIN YCED"/>
    <property type="match status" value="1"/>
</dbReference>
<sequence>MSQHGTTSTTIADPFRFAADGRRIDGEVAVAKLDRLAGSLADSVGVLHFSIEGSLDEEGRPRLSLGVGGSLVLRCQRCLGGLDWPVEIGVSLRPVREGEGIPDEELEDDEVDALEVGADLDVVGLVEEEVLLALPIAPRHDDCQPPRPDGGAEKESPFAKLAALRGGDKA</sequence>
<comment type="similarity">
    <text evidence="2">Belongs to the DUF177 domain family.</text>
</comment>
<protein>
    <recommendedName>
        <fullName evidence="3">Large ribosomal RNA subunit accumulation protein YceD</fullName>
    </recommendedName>
    <alternativeName>
        <fullName evidence="5">23S rRNA accumulation protein YceD</fullName>
    </alternativeName>
</protein>
<dbReference type="InterPro" id="IPR039255">
    <property type="entry name" value="YceD_bac"/>
</dbReference>
<evidence type="ECO:0000256" key="3">
    <source>
        <dbReference type="ARBA" id="ARBA00015716"/>
    </source>
</evidence>
<evidence type="ECO:0000256" key="2">
    <source>
        <dbReference type="ARBA" id="ARBA00010740"/>
    </source>
</evidence>
<accession>A0ABW1ARN8</accession>
<keyword evidence="8" id="KW-1185">Reference proteome</keyword>
<dbReference type="Pfam" id="PF02620">
    <property type="entry name" value="YceD"/>
    <property type="match status" value="1"/>
</dbReference>
<evidence type="ECO:0000313" key="7">
    <source>
        <dbReference type="EMBL" id="MFC5769591.1"/>
    </source>
</evidence>
<comment type="function">
    <text evidence="1">Plays a role in synthesis, processing and/or stability of 23S rRNA.</text>
</comment>
<dbReference type="EMBL" id="JBHSOG010000030">
    <property type="protein sequence ID" value="MFC5769591.1"/>
    <property type="molecule type" value="Genomic_DNA"/>
</dbReference>
<evidence type="ECO:0000256" key="5">
    <source>
        <dbReference type="ARBA" id="ARBA00031841"/>
    </source>
</evidence>
<keyword evidence="4" id="KW-0690">Ribosome biogenesis</keyword>
<organism evidence="7 8">
    <name type="scientific">Thauera sinica</name>
    <dbReference type="NCBI Taxonomy" id="2665146"/>
    <lineage>
        <taxon>Bacteria</taxon>
        <taxon>Pseudomonadati</taxon>
        <taxon>Pseudomonadota</taxon>
        <taxon>Betaproteobacteria</taxon>
        <taxon>Rhodocyclales</taxon>
        <taxon>Zoogloeaceae</taxon>
        <taxon>Thauera</taxon>
    </lineage>
</organism>
<comment type="caution">
    <text evidence="7">The sequence shown here is derived from an EMBL/GenBank/DDBJ whole genome shotgun (WGS) entry which is preliminary data.</text>
</comment>
<gene>
    <name evidence="7" type="ORF">ACFPTN_09405</name>
</gene>
<dbReference type="Proteomes" id="UP001595974">
    <property type="component" value="Unassembled WGS sequence"/>
</dbReference>
<feature type="compositionally biased region" description="Basic and acidic residues" evidence="6">
    <location>
        <begin position="138"/>
        <end position="157"/>
    </location>
</feature>
<dbReference type="InterPro" id="IPR003772">
    <property type="entry name" value="YceD"/>
</dbReference>
<reference evidence="8" key="1">
    <citation type="journal article" date="2019" name="Int. J. Syst. Evol. Microbiol.">
        <title>The Global Catalogue of Microorganisms (GCM) 10K type strain sequencing project: providing services to taxonomists for standard genome sequencing and annotation.</title>
        <authorList>
            <consortium name="The Broad Institute Genomics Platform"/>
            <consortium name="The Broad Institute Genome Sequencing Center for Infectious Disease"/>
            <person name="Wu L."/>
            <person name="Ma J."/>
        </authorList>
    </citation>
    <scope>NUCLEOTIDE SEQUENCE [LARGE SCALE GENOMIC DNA]</scope>
    <source>
        <strain evidence="8">SHR3</strain>
    </source>
</reference>
<proteinExistence type="inferred from homology"/>
<dbReference type="PANTHER" id="PTHR38099:SF1">
    <property type="entry name" value="LARGE RIBOSOMAL RNA SUBUNIT ACCUMULATION PROTEIN YCED"/>
    <property type="match status" value="1"/>
</dbReference>
<evidence type="ECO:0000313" key="8">
    <source>
        <dbReference type="Proteomes" id="UP001595974"/>
    </source>
</evidence>
<dbReference type="RefSeq" id="WP_096446863.1">
    <property type="nucleotide sequence ID" value="NZ_JBHSOG010000030.1"/>
</dbReference>
<evidence type="ECO:0000256" key="1">
    <source>
        <dbReference type="ARBA" id="ARBA00002868"/>
    </source>
</evidence>
<evidence type="ECO:0000256" key="4">
    <source>
        <dbReference type="ARBA" id="ARBA00022517"/>
    </source>
</evidence>
<feature type="region of interest" description="Disordered" evidence="6">
    <location>
        <begin position="137"/>
        <end position="170"/>
    </location>
</feature>
<name>A0ABW1ARN8_9RHOO</name>